<keyword evidence="3" id="KW-1185">Reference proteome</keyword>
<evidence type="ECO:0000313" key="3">
    <source>
        <dbReference type="Proteomes" id="UP000815325"/>
    </source>
</evidence>
<gene>
    <name evidence="2" type="ORF">DUNSADRAFT_6411</name>
</gene>
<name>A0ABQ7H6U8_DUNSA</name>
<feature type="compositionally biased region" description="Low complexity" evidence="1">
    <location>
        <begin position="52"/>
        <end position="64"/>
    </location>
</feature>
<proteinExistence type="predicted"/>
<organism evidence="2 3">
    <name type="scientific">Dunaliella salina</name>
    <name type="common">Green alga</name>
    <name type="synonym">Protococcus salinus</name>
    <dbReference type="NCBI Taxonomy" id="3046"/>
    <lineage>
        <taxon>Eukaryota</taxon>
        <taxon>Viridiplantae</taxon>
        <taxon>Chlorophyta</taxon>
        <taxon>core chlorophytes</taxon>
        <taxon>Chlorophyceae</taxon>
        <taxon>CS clade</taxon>
        <taxon>Chlamydomonadales</taxon>
        <taxon>Dunaliellaceae</taxon>
        <taxon>Dunaliella</taxon>
    </lineage>
</organism>
<comment type="caution">
    <text evidence="2">The sequence shown here is derived from an EMBL/GenBank/DDBJ whole genome shotgun (WGS) entry which is preliminary data.</text>
</comment>
<feature type="compositionally biased region" description="Polar residues" evidence="1">
    <location>
        <begin position="19"/>
        <end position="46"/>
    </location>
</feature>
<reference evidence="2" key="1">
    <citation type="submission" date="2017-08" db="EMBL/GenBank/DDBJ databases">
        <authorList>
            <person name="Polle J.E."/>
            <person name="Barry K."/>
            <person name="Cushman J."/>
            <person name="Schmutz J."/>
            <person name="Tran D."/>
            <person name="Hathwaick L.T."/>
            <person name="Yim W.C."/>
            <person name="Jenkins J."/>
            <person name="Mckie-Krisberg Z.M."/>
            <person name="Prochnik S."/>
            <person name="Lindquist E."/>
            <person name="Dockter R.B."/>
            <person name="Adam C."/>
            <person name="Molina H."/>
            <person name="Bunkerborg J."/>
            <person name="Jin E."/>
            <person name="Buchheim M."/>
            <person name="Magnuson J."/>
        </authorList>
    </citation>
    <scope>NUCLEOTIDE SEQUENCE</scope>
    <source>
        <strain evidence="2">CCAP 19/18</strain>
    </source>
</reference>
<evidence type="ECO:0000256" key="1">
    <source>
        <dbReference type="SAM" id="MobiDB-lite"/>
    </source>
</evidence>
<dbReference type="EMBL" id="MU069459">
    <property type="protein sequence ID" value="KAF5842561.1"/>
    <property type="molecule type" value="Genomic_DNA"/>
</dbReference>
<feature type="compositionally biased region" description="Basic and acidic residues" evidence="1">
    <location>
        <begin position="263"/>
        <end position="274"/>
    </location>
</feature>
<evidence type="ECO:0000313" key="2">
    <source>
        <dbReference type="EMBL" id="KAF5842561.1"/>
    </source>
</evidence>
<protein>
    <submittedName>
        <fullName evidence="2">Uncharacterized protein</fullName>
    </submittedName>
</protein>
<feature type="region of interest" description="Disordered" evidence="1">
    <location>
        <begin position="1"/>
        <end position="110"/>
    </location>
</feature>
<accession>A0ABQ7H6U8</accession>
<dbReference type="Proteomes" id="UP000815325">
    <property type="component" value="Unassembled WGS sequence"/>
</dbReference>
<sequence length="416" mass="45599">MVRYEHDDDWYPEPDGTQRRFQNPDASSRGPATQSTAGARPQSQRTAPHPGFQSSAQPAFAPSSINPQVPAVAGTQPQMMPPLAGLNNSAPPGFPPTSMPLQVPVGSGSQPQMMASLAGINGTAPPGFPPPSMPIQVPVNAGTQAQMMASLAGINNCASPAYTAPPMAGPQNLQQLLSTLDPQTASWIAGAHGQQRGMHPHVYAEQAAPQQLQKQTGKAKPSHRSKERAGRLESLDPEAEEQEGDHNVEPSPPPVSRRGRRPLPRDAQGRKIRDPSQPPSQRGGHRQPPQGSARVRQDLQGGSGEQEYQDQTDLKLLHLWKESAKPNGQMGVERNNVNWQWIGERMGEMLGDDIDDPDHLLKQKFKSGEQWHNHWNAINKSYKLIWWYNTKGTGEHQVLLLPFLWSCGHQYKNKMS</sequence>
<feature type="region of interest" description="Disordered" evidence="1">
    <location>
        <begin position="206"/>
        <end position="309"/>
    </location>
</feature>